<sequence>MTRYYGPRAWLGGRMRAAAVVETVGRIVETRWPTTEAERVGLFAEVGFVDVSGGDRQFTALGGKGQWSTYDDQFLGFSLFLFEGEARPRYDELRRLLIERFGAPVEEWGPAERPAIAWNVRGLVMSMYCHSDQANCVQLGLEHAERLAANDRRAGAGR</sequence>
<name>A0ABY2BJH4_9ACTN</name>
<comment type="caution">
    <text evidence="1">The sequence shown here is derived from an EMBL/GenBank/DDBJ whole genome shotgun (WGS) entry which is preliminary data.</text>
</comment>
<reference evidence="1 2" key="1">
    <citation type="journal article" date="2015" name="Stand. Genomic Sci.">
        <title>Genomic Encyclopedia of Bacterial and Archaeal Type Strains, Phase III: the genomes of soil and plant-associated and newly described type strains.</title>
        <authorList>
            <person name="Whitman W.B."/>
            <person name="Woyke T."/>
            <person name="Klenk H.P."/>
            <person name="Zhou Y."/>
            <person name="Lilburn T.G."/>
            <person name="Beck B.J."/>
            <person name="De Vos P."/>
            <person name="Vandamme P."/>
            <person name="Eisen J.A."/>
            <person name="Garrity G."/>
            <person name="Hugenholtz P."/>
            <person name="Kyrpides N.C."/>
        </authorList>
    </citation>
    <scope>NUCLEOTIDE SEQUENCE [LARGE SCALE GENOMIC DNA]</scope>
    <source>
        <strain evidence="1 2">VKM Ac-2538</strain>
    </source>
</reference>
<dbReference type="EMBL" id="SLWM01000006">
    <property type="protein sequence ID" value="TCO22760.1"/>
    <property type="molecule type" value="Genomic_DNA"/>
</dbReference>
<protein>
    <recommendedName>
        <fullName evidence="3">SUKH-3 immunity protein of toxin-antitoxin system</fullName>
    </recommendedName>
</protein>
<evidence type="ECO:0000313" key="1">
    <source>
        <dbReference type="EMBL" id="TCO22760.1"/>
    </source>
</evidence>
<evidence type="ECO:0000313" key="2">
    <source>
        <dbReference type="Proteomes" id="UP000295818"/>
    </source>
</evidence>
<keyword evidence="2" id="KW-1185">Reference proteome</keyword>
<gene>
    <name evidence="1" type="ORF">EV644_10667</name>
</gene>
<accession>A0ABY2BJH4</accession>
<organism evidence="1 2">
    <name type="scientific">Kribbella orskensis</name>
    <dbReference type="NCBI Taxonomy" id="2512216"/>
    <lineage>
        <taxon>Bacteria</taxon>
        <taxon>Bacillati</taxon>
        <taxon>Actinomycetota</taxon>
        <taxon>Actinomycetes</taxon>
        <taxon>Propionibacteriales</taxon>
        <taxon>Kribbellaceae</taxon>
        <taxon>Kribbella</taxon>
    </lineage>
</organism>
<evidence type="ECO:0008006" key="3">
    <source>
        <dbReference type="Google" id="ProtNLM"/>
    </source>
</evidence>
<dbReference type="Proteomes" id="UP000295818">
    <property type="component" value="Unassembled WGS sequence"/>
</dbReference>
<proteinExistence type="predicted"/>